<protein>
    <submittedName>
        <fullName evidence="2">Alpha/beta family hydrolase</fullName>
    </submittedName>
</protein>
<dbReference type="EMBL" id="JBBHLI010000008">
    <property type="protein sequence ID" value="MEK9501930.1"/>
    <property type="molecule type" value="Genomic_DNA"/>
</dbReference>
<evidence type="ECO:0000313" key="2">
    <source>
        <dbReference type="EMBL" id="MEK9501930.1"/>
    </source>
</evidence>
<dbReference type="Proteomes" id="UP001484239">
    <property type="component" value="Unassembled WGS sequence"/>
</dbReference>
<dbReference type="RefSeq" id="WP_405287278.1">
    <property type="nucleotide sequence ID" value="NZ_JBBHLI010000008.1"/>
</dbReference>
<dbReference type="InterPro" id="IPR026555">
    <property type="entry name" value="NSL3/Tex30"/>
</dbReference>
<organism evidence="2 3">
    <name type="scientific">Gaopeijia maritima</name>
    <dbReference type="NCBI Taxonomy" id="3119007"/>
    <lineage>
        <taxon>Bacteria</taxon>
        <taxon>Pseudomonadati</taxon>
        <taxon>Gemmatimonadota</taxon>
        <taxon>Longimicrobiia</taxon>
        <taxon>Gaopeijiales</taxon>
        <taxon>Gaopeijiaceae</taxon>
        <taxon>Gaopeijia</taxon>
    </lineage>
</organism>
<dbReference type="PANTHER" id="PTHR13136">
    <property type="entry name" value="TESTIS DEVELOPMENT PROTEIN PRTD"/>
    <property type="match status" value="1"/>
</dbReference>
<dbReference type="PANTHER" id="PTHR13136:SF11">
    <property type="entry name" value="TESTIS-EXPRESSED PROTEIN 30"/>
    <property type="match status" value="1"/>
</dbReference>
<dbReference type="GO" id="GO:0016787">
    <property type="term" value="F:hydrolase activity"/>
    <property type="evidence" value="ECO:0007669"/>
    <property type="project" value="UniProtKB-KW"/>
</dbReference>
<dbReference type="SUPFAM" id="SSF53474">
    <property type="entry name" value="alpha/beta-Hydrolases"/>
    <property type="match status" value="1"/>
</dbReference>
<evidence type="ECO:0000313" key="3">
    <source>
        <dbReference type="Proteomes" id="UP001484239"/>
    </source>
</evidence>
<keyword evidence="2" id="KW-0378">Hydrolase</keyword>
<sequence length="232" mass="24791">MTAESVSIEGAGEAGALPGLLTVPERPRALYLLAHGAGAGMRHAFMESLCAALFAERIAVLRWEFPWMAAGGRRPDRPAVAVPAVRRAVDAARALNAGRGLDLPLFVGGKSFGGRMTSTAESEEALPGVSGLVFVGFPLHPAGKPDVRRAEHLSGITRPMLFMQGTRDKLAELDLMQAVVGDLGPAATLHLEDDADHGFHVRKRSGRDDEQVVRSLAETAARWMVDRDRPGD</sequence>
<accession>A0ABU9EB15</accession>
<comment type="caution">
    <text evidence="2">The sequence shown here is derived from an EMBL/GenBank/DDBJ whole genome shotgun (WGS) entry which is preliminary data.</text>
</comment>
<dbReference type="InterPro" id="IPR029058">
    <property type="entry name" value="AB_hydrolase_fold"/>
</dbReference>
<dbReference type="InterPro" id="IPR046879">
    <property type="entry name" value="KANL3/Tex30_Abhydrolase"/>
</dbReference>
<dbReference type="Pfam" id="PF20408">
    <property type="entry name" value="Abhydrolase_11"/>
    <property type="match status" value="1"/>
</dbReference>
<proteinExistence type="predicted"/>
<name>A0ABU9EB15_9BACT</name>
<keyword evidence="3" id="KW-1185">Reference proteome</keyword>
<gene>
    <name evidence="2" type="ORF">WI372_13135</name>
</gene>
<dbReference type="Gene3D" id="3.40.50.1820">
    <property type="entry name" value="alpha/beta hydrolase"/>
    <property type="match status" value="1"/>
</dbReference>
<evidence type="ECO:0000259" key="1">
    <source>
        <dbReference type="Pfam" id="PF20408"/>
    </source>
</evidence>
<feature type="domain" description="KANL3/Tex30 alpha/beta hydrolase-like" evidence="1">
    <location>
        <begin position="28"/>
        <end position="224"/>
    </location>
</feature>
<reference evidence="2 3" key="1">
    <citation type="submission" date="2024-02" db="EMBL/GenBank/DDBJ databases">
        <title>A novel Gemmatimonadota bacterium.</title>
        <authorList>
            <person name="Du Z.-J."/>
            <person name="Ye Y.-Q."/>
        </authorList>
    </citation>
    <scope>NUCLEOTIDE SEQUENCE [LARGE SCALE GENOMIC DNA]</scope>
    <source>
        <strain evidence="2 3">DH-20</strain>
    </source>
</reference>